<feature type="domain" description="Heterokaryon incompatibility" evidence="1">
    <location>
        <begin position="109"/>
        <end position="252"/>
    </location>
</feature>
<dbReference type="InterPro" id="IPR010730">
    <property type="entry name" value="HET"/>
</dbReference>
<proteinExistence type="predicted"/>
<evidence type="ECO:0000313" key="2">
    <source>
        <dbReference type="EMBL" id="KAF2131815.1"/>
    </source>
</evidence>
<evidence type="ECO:0000313" key="3">
    <source>
        <dbReference type="Proteomes" id="UP000799771"/>
    </source>
</evidence>
<organism evidence="2 3">
    <name type="scientific">Dothidotthia symphoricarpi CBS 119687</name>
    <dbReference type="NCBI Taxonomy" id="1392245"/>
    <lineage>
        <taxon>Eukaryota</taxon>
        <taxon>Fungi</taxon>
        <taxon>Dikarya</taxon>
        <taxon>Ascomycota</taxon>
        <taxon>Pezizomycotina</taxon>
        <taxon>Dothideomycetes</taxon>
        <taxon>Pleosporomycetidae</taxon>
        <taxon>Pleosporales</taxon>
        <taxon>Dothidotthiaceae</taxon>
        <taxon>Dothidotthia</taxon>
    </lineage>
</organism>
<evidence type="ECO:0000259" key="1">
    <source>
        <dbReference type="Pfam" id="PF06985"/>
    </source>
</evidence>
<dbReference type="EMBL" id="ML977502">
    <property type="protein sequence ID" value="KAF2131815.1"/>
    <property type="molecule type" value="Genomic_DNA"/>
</dbReference>
<gene>
    <name evidence="2" type="ORF">P153DRAFT_383903</name>
</gene>
<dbReference type="Pfam" id="PF06985">
    <property type="entry name" value="HET"/>
    <property type="match status" value="1"/>
</dbReference>
<dbReference type="Proteomes" id="UP000799771">
    <property type="component" value="Unassembled WGS sequence"/>
</dbReference>
<dbReference type="GeneID" id="54410715"/>
<protein>
    <submittedName>
        <fullName evidence="2">HET-domain-containing protein</fullName>
    </submittedName>
</protein>
<name>A0A6A6AL52_9PLEO</name>
<dbReference type="RefSeq" id="XP_033526202.1">
    <property type="nucleotide sequence ID" value="XM_033670283.1"/>
</dbReference>
<dbReference type="OrthoDB" id="5135333at2759"/>
<keyword evidence="3" id="KW-1185">Reference proteome</keyword>
<dbReference type="PANTHER" id="PTHR33112">
    <property type="entry name" value="DOMAIN PROTEIN, PUTATIVE-RELATED"/>
    <property type="match status" value="1"/>
</dbReference>
<dbReference type="PANTHER" id="PTHR33112:SF12">
    <property type="entry name" value="HETEROKARYON INCOMPATIBILITY DOMAIN-CONTAINING PROTEIN"/>
    <property type="match status" value="1"/>
</dbReference>
<reference evidence="2" key="1">
    <citation type="journal article" date="2020" name="Stud. Mycol.">
        <title>101 Dothideomycetes genomes: a test case for predicting lifestyles and emergence of pathogens.</title>
        <authorList>
            <person name="Haridas S."/>
            <person name="Albert R."/>
            <person name="Binder M."/>
            <person name="Bloem J."/>
            <person name="Labutti K."/>
            <person name="Salamov A."/>
            <person name="Andreopoulos B."/>
            <person name="Baker S."/>
            <person name="Barry K."/>
            <person name="Bills G."/>
            <person name="Bluhm B."/>
            <person name="Cannon C."/>
            <person name="Castanera R."/>
            <person name="Culley D."/>
            <person name="Daum C."/>
            <person name="Ezra D."/>
            <person name="Gonzalez J."/>
            <person name="Henrissat B."/>
            <person name="Kuo A."/>
            <person name="Liang C."/>
            <person name="Lipzen A."/>
            <person name="Lutzoni F."/>
            <person name="Magnuson J."/>
            <person name="Mondo S."/>
            <person name="Nolan M."/>
            <person name="Ohm R."/>
            <person name="Pangilinan J."/>
            <person name="Park H.-J."/>
            <person name="Ramirez L."/>
            <person name="Alfaro M."/>
            <person name="Sun H."/>
            <person name="Tritt A."/>
            <person name="Yoshinaga Y."/>
            <person name="Zwiers L.-H."/>
            <person name="Turgeon B."/>
            <person name="Goodwin S."/>
            <person name="Spatafora J."/>
            <person name="Crous P."/>
            <person name="Grigoriev I."/>
        </authorList>
    </citation>
    <scope>NUCLEOTIDE SEQUENCE</scope>
    <source>
        <strain evidence="2">CBS 119687</strain>
    </source>
</reference>
<sequence length="634" mass="71392">MREKIDRKKTGVPVTQESAVILRLPTGPRRLCRLYDDSLPLRPQLLRERRVVSQKLDTNLFMHWLHTCYKFHGSDCNQAAWLSPKKPEKLRLIDVHTLSVIHAPFNCTYAALSYVWGGPQFVVNEAQMHKLPFRLPQSPILGRTIEDAISLCRQIGINYLWVDALCIIQDPPVNDDKSFQLQQMDRVYRSACLTICAASSSSANHGIPELHARSSFQKIFSFKGKSYAVEGEDIEHDVDFTPWNWRCWTFQERILSRRLLIITPKQTYWVCQCDTWTESTLSEPTDKNMRHQMISDTKILLPPGRTYSFGQNLTVGAGGQTDMDLAFATYDGLVRGYTPRSLGYPRDGVNAIQGILNLIVESGACRGITFIHGLPVEQLDLALNWKALSGTHGNSSIANSTGLPTWSWGAWFCNNAPGVYYDPADFLDISFVQGAISWYSLTIDGTSKLLPTSVSPTPEKVCGLPSGLDVSCPPMVSASHIDQDGFYLHCLTTLATFSLGAQLQWDETIRPMAQDLPKTIQPFVHSWTTNHTYQILDCCGSCVGQIILSDSDMPYIMNEVSEFAFLAYTRQFDSFTNTLDLDELRSSLNGYHVVSCILIRRDKATGFARRHAIGKVLRKAWELADLKTEWLVLS</sequence>
<dbReference type="AlphaFoldDB" id="A0A6A6AL52"/>
<accession>A0A6A6AL52</accession>